<protein>
    <submittedName>
        <fullName evidence="3">Uncharacterized protein</fullName>
    </submittedName>
</protein>
<keyword evidence="4" id="KW-1185">Reference proteome</keyword>
<evidence type="ECO:0000256" key="1">
    <source>
        <dbReference type="SAM" id="MobiDB-lite"/>
    </source>
</evidence>
<keyword evidence="2" id="KW-0732">Signal</keyword>
<name>N1PI56_DOTSN</name>
<dbReference type="eggNOG" id="ENOG502R35H">
    <property type="taxonomic scope" value="Eukaryota"/>
</dbReference>
<dbReference type="HOGENOM" id="CLU_1475146_0_0_1"/>
<feature type="signal peptide" evidence="2">
    <location>
        <begin position="1"/>
        <end position="16"/>
    </location>
</feature>
<reference evidence="3 4" key="2">
    <citation type="journal article" date="2012" name="PLoS Pathog.">
        <title>Diverse lifestyles and strategies of plant pathogenesis encoded in the genomes of eighteen Dothideomycetes fungi.</title>
        <authorList>
            <person name="Ohm R.A."/>
            <person name="Feau N."/>
            <person name="Henrissat B."/>
            <person name="Schoch C.L."/>
            <person name="Horwitz B.A."/>
            <person name="Barry K.W."/>
            <person name="Condon B.J."/>
            <person name="Copeland A.C."/>
            <person name="Dhillon B."/>
            <person name="Glaser F."/>
            <person name="Hesse C.N."/>
            <person name="Kosti I."/>
            <person name="LaButti K."/>
            <person name="Lindquist E.A."/>
            <person name="Lucas S."/>
            <person name="Salamov A.A."/>
            <person name="Bradshaw R.E."/>
            <person name="Ciuffetti L."/>
            <person name="Hamelin R.C."/>
            <person name="Kema G.H.J."/>
            <person name="Lawrence C."/>
            <person name="Scott J.A."/>
            <person name="Spatafora J.W."/>
            <person name="Turgeon B.G."/>
            <person name="de Wit P.J.G.M."/>
            <person name="Zhong S."/>
            <person name="Goodwin S.B."/>
            <person name="Grigoriev I.V."/>
        </authorList>
    </citation>
    <scope>NUCLEOTIDE SEQUENCE [LARGE SCALE GENOMIC DNA]</scope>
    <source>
        <strain evidence="4">NZE10 / CBS 128990</strain>
    </source>
</reference>
<proteinExistence type="predicted"/>
<organism evidence="3 4">
    <name type="scientific">Dothistroma septosporum (strain NZE10 / CBS 128990)</name>
    <name type="common">Red band needle blight fungus</name>
    <name type="synonym">Mycosphaerella pini</name>
    <dbReference type="NCBI Taxonomy" id="675120"/>
    <lineage>
        <taxon>Eukaryota</taxon>
        <taxon>Fungi</taxon>
        <taxon>Dikarya</taxon>
        <taxon>Ascomycota</taxon>
        <taxon>Pezizomycotina</taxon>
        <taxon>Dothideomycetes</taxon>
        <taxon>Dothideomycetidae</taxon>
        <taxon>Mycosphaerellales</taxon>
        <taxon>Mycosphaerellaceae</taxon>
        <taxon>Dothistroma</taxon>
    </lineage>
</organism>
<evidence type="ECO:0000313" key="4">
    <source>
        <dbReference type="Proteomes" id="UP000016933"/>
    </source>
</evidence>
<evidence type="ECO:0000256" key="2">
    <source>
        <dbReference type="SAM" id="SignalP"/>
    </source>
</evidence>
<sequence length="183" mass="18689">MFGALLLATVVGSVGATTTPARDLKERGNSPPSYFCSSLKNKLSIANQQHAASAFCSSFLAIPRVTHTKTVSTCKTATSTVTSYTRTVTNTATGATTTVTSPATTITSCAAPSNTASTSVGDSQKRGAAAKPSCLPSERQGVSAACSCLSLRPSTVTTTVTSTDLKTATTTVNVGGLHMWRTS</sequence>
<dbReference type="AlphaFoldDB" id="N1PI56"/>
<feature type="region of interest" description="Disordered" evidence="1">
    <location>
        <begin position="113"/>
        <end position="134"/>
    </location>
</feature>
<dbReference type="OMA" id="PRVTHTK"/>
<evidence type="ECO:0000313" key="3">
    <source>
        <dbReference type="EMBL" id="EME41809.1"/>
    </source>
</evidence>
<accession>N1PI56</accession>
<feature type="chain" id="PRO_5004109790" evidence="2">
    <location>
        <begin position="17"/>
        <end position="183"/>
    </location>
</feature>
<gene>
    <name evidence="3" type="ORF">DOTSEDRAFT_46708</name>
</gene>
<feature type="compositionally biased region" description="Polar residues" evidence="1">
    <location>
        <begin position="113"/>
        <end position="122"/>
    </location>
</feature>
<dbReference type="EMBL" id="KB446542">
    <property type="protein sequence ID" value="EME41809.1"/>
    <property type="molecule type" value="Genomic_DNA"/>
</dbReference>
<reference evidence="4" key="1">
    <citation type="journal article" date="2012" name="PLoS Genet.">
        <title>The genomes of the fungal plant pathogens Cladosporium fulvum and Dothistroma septosporum reveal adaptation to different hosts and lifestyles but also signatures of common ancestry.</title>
        <authorList>
            <person name="de Wit P.J.G.M."/>
            <person name="van der Burgt A."/>
            <person name="Oekmen B."/>
            <person name="Stergiopoulos I."/>
            <person name="Abd-Elsalam K.A."/>
            <person name="Aerts A.L."/>
            <person name="Bahkali A.H."/>
            <person name="Beenen H.G."/>
            <person name="Chettri P."/>
            <person name="Cox M.P."/>
            <person name="Datema E."/>
            <person name="de Vries R.P."/>
            <person name="Dhillon B."/>
            <person name="Ganley A.R."/>
            <person name="Griffiths S.A."/>
            <person name="Guo Y."/>
            <person name="Hamelin R.C."/>
            <person name="Henrissat B."/>
            <person name="Kabir M.S."/>
            <person name="Jashni M.K."/>
            <person name="Kema G."/>
            <person name="Klaubauf S."/>
            <person name="Lapidus A."/>
            <person name="Levasseur A."/>
            <person name="Lindquist E."/>
            <person name="Mehrabi R."/>
            <person name="Ohm R.A."/>
            <person name="Owen T.J."/>
            <person name="Salamov A."/>
            <person name="Schwelm A."/>
            <person name="Schijlen E."/>
            <person name="Sun H."/>
            <person name="van den Burg H.A."/>
            <person name="van Ham R.C.H.J."/>
            <person name="Zhang S."/>
            <person name="Goodwin S.B."/>
            <person name="Grigoriev I.V."/>
            <person name="Collemare J."/>
            <person name="Bradshaw R.E."/>
        </authorList>
    </citation>
    <scope>NUCLEOTIDE SEQUENCE [LARGE SCALE GENOMIC DNA]</scope>
    <source>
        <strain evidence="4">NZE10 / CBS 128990</strain>
    </source>
</reference>
<dbReference type="Proteomes" id="UP000016933">
    <property type="component" value="Unassembled WGS sequence"/>
</dbReference>
<dbReference type="OrthoDB" id="3647772at2759"/>